<evidence type="ECO:0000259" key="5">
    <source>
        <dbReference type="Pfam" id="PF00125"/>
    </source>
</evidence>
<proteinExistence type="inferred from homology"/>
<keyword evidence="4" id="KW-0544">Nucleosome core</keyword>
<evidence type="ECO:0000313" key="7">
    <source>
        <dbReference type="Proteomes" id="UP001456524"/>
    </source>
</evidence>
<reference evidence="6 7" key="1">
    <citation type="journal article" date="2022" name="G3 (Bethesda)">
        <title>Enemy or ally: a genomic approach to elucidate the lifestyle of Phyllosticta citrichinaensis.</title>
        <authorList>
            <person name="Buijs V.A."/>
            <person name="Groenewald J.Z."/>
            <person name="Haridas S."/>
            <person name="LaButti K.M."/>
            <person name="Lipzen A."/>
            <person name="Martin F.M."/>
            <person name="Barry K."/>
            <person name="Grigoriev I.V."/>
            <person name="Crous P.W."/>
            <person name="Seidl M.F."/>
        </authorList>
    </citation>
    <scope>NUCLEOTIDE SEQUENCE [LARGE SCALE GENOMIC DNA]</scope>
    <source>
        <strain evidence="6 7">CBS 129764</strain>
    </source>
</reference>
<dbReference type="Pfam" id="PF00125">
    <property type="entry name" value="Histone"/>
    <property type="match status" value="1"/>
</dbReference>
<keyword evidence="7" id="KW-1185">Reference proteome</keyword>
<evidence type="ECO:0000256" key="4">
    <source>
        <dbReference type="ARBA" id="ARBA00023269"/>
    </source>
</evidence>
<dbReference type="SUPFAM" id="SSF47113">
    <property type="entry name" value="Histone-fold"/>
    <property type="match status" value="1"/>
</dbReference>
<organism evidence="6 7">
    <name type="scientific">Phyllosticta citrichinensis</name>
    <dbReference type="NCBI Taxonomy" id="1130410"/>
    <lineage>
        <taxon>Eukaryota</taxon>
        <taxon>Fungi</taxon>
        <taxon>Dikarya</taxon>
        <taxon>Ascomycota</taxon>
        <taxon>Pezizomycotina</taxon>
        <taxon>Dothideomycetes</taxon>
        <taxon>Dothideomycetes incertae sedis</taxon>
        <taxon>Botryosphaeriales</taxon>
        <taxon>Phyllostictaceae</taxon>
        <taxon>Phyllosticta</taxon>
    </lineage>
</organism>
<dbReference type="CDD" id="cd22911">
    <property type="entry name" value="HFD_H3"/>
    <property type="match status" value="1"/>
</dbReference>
<accession>A0ABR1XFG8</accession>
<gene>
    <name evidence="6" type="ORF">IWX90DRAFT_445937</name>
</gene>
<dbReference type="InterPro" id="IPR007125">
    <property type="entry name" value="H2A/H2B/H3"/>
</dbReference>
<comment type="subcellular location">
    <subcellularLocation>
        <location evidence="1">Chromosome</location>
    </subcellularLocation>
</comment>
<evidence type="ECO:0000313" key="6">
    <source>
        <dbReference type="EMBL" id="KAK8152084.1"/>
    </source>
</evidence>
<dbReference type="Proteomes" id="UP001456524">
    <property type="component" value="Unassembled WGS sequence"/>
</dbReference>
<dbReference type="PROSITE" id="PS00959">
    <property type="entry name" value="HISTONE_H3_2"/>
    <property type="match status" value="1"/>
</dbReference>
<evidence type="ECO:0000256" key="1">
    <source>
        <dbReference type="ARBA" id="ARBA00004286"/>
    </source>
</evidence>
<dbReference type="EMBL" id="JBBWUH010000015">
    <property type="protein sequence ID" value="KAK8152084.1"/>
    <property type="molecule type" value="Genomic_DNA"/>
</dbReference>
<comment type="caution">
    <text evidence="6">The sequence shown here is derived from an EMBL/GenBank/DDBJ whole genome shotgun (WGS) entry which is preliminary data.</text>
</comment>
<comment type="similarity">
    <text evidence="2">Belongs to the histone H3 family.</text>
</comment>
<dbReference type="PANTHER" id="PTHR45810:SF1">
    <property type="entry name" value="HISTONE H3-LIKE CENTROMERIC PROTEIN A"/>
    <property type="match status" value="1"/>
</dbReference>
<name>A0ABR1XFG8_9PEZI</name>
<keyword evidence="4" id="KW-0238">DNA-binding</keyword>
<dbReference type="PRINTS" id="PR00622">
    <property type="entry name" value="HISTONEH3"/>
</dbReference>
<dbReference type="InterPro" id="IPR000164">
    <property type="entry name" value="Histone_H3/CENP-A"/>
</dbReference>
<dbReference type="SMART" id="SM00428">
    <property type="entry name" value="H3"/>
    <property type="match status" value="1"/>
</dbReference>
<dbReference type="InterPro" id="IPR009072">
    <property type="entry name" value="Histone-fold"/>
</dbReference>
<sequence>MAAGDPTPYPPPKRRKAETLALRQIKYYQSTPELLLQKLPFARLVREIAHDMTAPGQTTRWQTKALEALQEVAEAYMVGLLEDTNHCAQHARRKTIKQIDMQLARRVRGRFEEGG</sequence>
<dbReference type="Gene3D" id="1.10.20.10">
    <property type="entry name" value="Histone, subunit A"/>
    <property type="match status" value="1"/>
</dbReference>
<evidence type="ECO:0000256" key="3">
    <source>
        <dbReference type="ARBA" id="ARBA00022454"/>
    </source>
</evidence>
<keyword evidence="3" id="KW-0158">Chromosome</keyword>
<evidence type="ECO:0000256" key="2">
    <source>
        <dbReference type="ARBA" id="ARBA00010343"/>
    </source>
</evidence>
<dbReference type="PANTHER" id="PTHR45810">
    <property type="entry name" value="HISTONE H3.2"/>
    <property type="match status" value="1"/>
</dbReference>
<feature type="domain" description="Core Histone H2A/H2B/H3" evidence="5">
    <location>
        <begin position="19"/>
        <end position="106"/>
    </location>
</feature>
<protein>
    <submittedName>
        <fullName evidence="6">Histone-fold-containing protein</fullName>
    </submittedName>
</protein>